<evidence type="ECO:0000313" key="3">
    <source>
        <dbReference type="Proteomes" id="UP000198583"/>
    </source>
</evidence>
<dbReference type="STRING" id="84724.SAMN04488564_10240"/>
<dbReference type="InterPro" id="IPR029442">
    <property type="entry name" value="GyrI-like"/>
</dbReference>
<protein>
    <submittedName>
        <fullName evidence="2">Effector-binding domain-containing protein</fullName>
    </submittedName>
</protein>
<dbReference type="Gene3D" id="3.20.80.10">
    <property type="entry name" value="Regulatory factor, effector binding domain"/>
    <property type="match status" value="1"/>
</dbReference>
<accession>A0A1I6D9D5</accession>
<dbReference type="SMART" id="SM00871">
    <property type="entry name" value="AraC_E_bind"/>
    <property type="match status" value="1"/>
</dbReference>
<evidence type="ECO:0000313" key="2">
    <source>
        <dbReference type="EMBL" id="SFR02053.1"/>
    </source>
</evidence>
<dbReference type="RefSeq" id="WP_177320299.1">
    <property type="nucleotide sequence ID" value="NZ_FOYL01000002.1"/>
</dbReference>
<dbReference type="PANTHER" id="PTHR40055:SF1">
    <property type="entry name" value="TRANSCRIPTIONAL REGULATOR YGIV-RELATED"/>
    <property type="match status" value="1"/>
</dbReference>
<proteinExistence type="predicted"/>
<dbReference type="InterPro" id="IPR050908">
    <property type="entry name" value="SmbC-like"/>
</dbReference>
<feature type="domain" description="AraC effector-binding" evidence="1">
    <location>
        <begin position="3"/>
        <end position="155"/>
    </location>
</feature>
<dbReference type="PANTHER" id="PTHR40055">
    <property type="entry name" value="TRANSCRIPTIONAL REGULATOR YGIV-RELATED"/>
    <property type="match status" value="1"/>
</dbReference>
<dbReference type="AlphaFoldDB" id="A0A1I6D9D5"/>
<dbReference type="Proteomes" id="UP000198583">
    <property type="component" value="Unassembled WGS sequence"/>
</dbReference>
<reference evidence="3" key="1">
    <citation type="submission" date="2016-10" db="EMBL/GenBank/DDBJ databases">
        <authorList>
            <person name="Varghese N."/>
            <person name="Submissions S."/>
        </authorList>
    </citation>
    <scope>NUCLEOTIDE SEQUENCE [LARGE SCALE GENOMIC DNA]</scope>
    <source>
        <strain evidence="3">DSM 44232</strain>
    </source>
</reference>
<gene>
    <name evidence="2" type="ORF">SAMN04488564_10240</name>
</gene>
<evidence type="ECO:0000259" key="1">
    <source>
        <dbReference type="SMART" id="SM00871"/>
    </source>
</evidence>
<sequence length="159" mass="16800">MSYEVKLTELASVTAAHVRSHTTTAAIGEAVGQGLKELFEFAVAAGAAPAGPPQLAYPGQFEPGAEVDLDLYLPISKAVSPKGAVDVVELPGGPVAQTFHQGRYDTIGAAYEAVFRWIHTTDRHRAGPPREIYLTGPDATSSPADYLTEVVVPLRRTGS</sequence>
<dbReference type="Pfam" id="PF06445">
    <property type="entry name" value="GyrI-like"/>
    <property type="match status" value="1"/>
</dbReference>
<organism evidence="2 3">
    <name type="scientific">Lentzea waywayandensis</name>
    <dbReference type="NCBI Taxonomy" id="84724"/>
    <lineage>
        <taxon>Bacteria</taxon>
        <taxon>Bacillati</taxon>
        <taxon>Actinomycetota</taxon>
        <taxon>Actinomycetes</taxon>
        <taxon>Pseudonocardiales</taxon>
        <taxon>Pseudonocardiaceae</taxon>
        <taxon>Lentzea</taxon>
    </lineage>
</organism>
<keyword evidence="3" id="KW-1185">Reference proteome</keyword>
<dbReference type="InterPro" id="IPR011256">
    <property type="entry name" value="Reg_factor_effector_dom_sf"/>
</dbReference>
<dbReference type="EMBL" id="FOYL01000002">
    <property type="protein sequence ID" value="SFR02053.1"/>
    <property type="molecule type" value="Genomic_DNA"/>
</dbReference>
<name>A0A1I6D9D5_9PSEU</name>
<dbReference type="SUPFAM" id="SSF55136">
    <property type="entry name" value="Probable bacterial effector-binding domain"/>
    <property type="match status" value="1"/>
</dbReference>
<dbReference type="InterPro" id="IPR010499">
    <property type="entry name" value="AraC_E-bd"/>
</dbReference>